<dbReference type="EMBL" id="JBHTBF010000002">
    <property type="protein sequence ID" value="MFC7316364.1"/>
    <property type="molecule type" value="Genomic_DNA"/>
</dbReference>
<dbReference type="Proteomes" id="UP001596547">
    <property type="component" value="Unassembled WGS sequence"/>
</dbReference>
<evidence type="ECO:0000313" key="2">
    <source>
        <dbReference type="EMBL" id="MFC7316364.1"/>
    </source>
</evidence>
<reference evidence="2 3" key="1">
    <citation type="journal article" date="2019" name="Int. J. Syst. Evol. Microbiol.">
        <title>The Global Catalogue of Microorganisms (GCM) 10K type strain sequencing project: providing services to taxonomists for standard genome sequencing and annotation.</title>
        <authorList>
            <consortium name="The Broad Institute Genomics Platform"/>
            <consortium name="The Broad Institute Genome Sequencing Center for Infectious Disease"/>
            <person name="Wu L."/>
            <person name="Ma J."/>
        </authorList>
    </citation>
    <scope>NUCLEOTIDE SEQUENCE [LARGE SCALE GENOMIC DNA]</scope>
    <source>
        <strain evidence="2 3">PSR21</strain>
    </source>
</reference>
<accession>A0ABD6A6Y6</accession>
<keyword evidence="3" id="KW-1185">Reference proteome</keyword>
<proteinExistence type="predicted"/>
<keyword evidence="1" id="KW-0472">Membrane</keyword>
<feature type="transmembrane region" description="Helical" evidence="1">
    <location>
        <begin position="6"/>
        <end position="25"/>
    </location>
</feature>
<comment type="caution">
    <text evidence="2">The sequence shown here is derived from an EMBL/GenBank/DDBJ whole genome shotgun (WGS) entry which is preliminary data.</text>
</comment>
<keyword evidence="1" id="KW-1133">Transmembrane helix</keyword>
<feature type="transmembrane region" description="Helical" evidence="1">
    <location>
        <begin position="32"/>
        <end position="55"/>
    </location>
</feature>
<organism evidence="2 3">
    <name type="scientific">Halomarina halobia</name>
    <dbReference type="NCBI Taxonomy" id="3033386"/>
    <lineage>
        <taxon>Archaea</taxon>
        <taxon>Methanobacteriati</taxon>
        <taxon>Methanobacteriota</taxon>
        <taxon>Stenosarchaea group</taxon>
        <taxon>Halobacteria</taxon>
        <taxon>Halobacteriales</taxon>
        <taxon>Natronomonadaceae</taxon>
        <taxon>Halomarina</taxon>
    </lineage>
</organism>
<evidence type="ECO:0000313" key="3">
    <source>
        <dbReference type="Proteomes" id="UP001596547"/>
    </source>
</evidence>
<evidence type="ECO:0000256" key="1">
    <source>
        <dbReference type="SAM" id="Phobius"/>
    </source>
</evidence>
<sequence>MTDALYWTVAAGVVAGLAVLLYAEAAHLGDAFVVGGGVVVLVSVGVLAAAIAWTAGESESQSGSERRREPPSTE</sequence>
<name>A0ABD6A6Y6_9EURY</name>
<dbReference type="AlphaFoldDB" id="A0ABD6A6Y6"/>
<dbReference type="GeneID" id="79313918"/>
<gene>
    <name evidence="2" type="ORF">ACFQPE_06075</name>
</gene>
<keyword evidence="1" id="KW-0812">Transmembrane</keyword>
<protein>
    <submittedName>
        <fullName evidence="2">Uncharacterized protein</fullName>
    </submittedName>
</protein>
<dbReference type="RefSeq" id="WP_276304378.1">
    <property type="nucleotide sequence ID" value="NZ_CP119992.1"/>
</dbReference>